<evidence type="ECO:0000313" key="3">
    <source>
        <dbReference type="Proteomes" id="UP001292094"/>
    </source>
</evidence>
<evidence type="ECO:0000256" key="1">
    <source>
        <dbReference type="SAM" id="MobiDB-lite"/>
    </source>
</evidence>
<reference evidence="2" key="1">
    <citation type="submission" date="2023-11" db="EMBL/GenBank/DDBJ databases">
        <title>Genome assemblies of two species of porcelain crab, Petrolisthes cinctipes and Petrolisthes manimaculis (Anomura: Porcellanidae).</title>
        <authorList>
            <person name="Angst P."/>
        </authorList>
    </citation>
    <scope>NUCLEOTIDE SEQUENCE</scope>
    <source>
        <strain evidence="2">PB745_02</strain>
        <tissue evidence="2">Gill</tissue>
    </source>
</reference>
<name>A0AAE1NCE4_9EUCA</name>
<gene>
    <name evidence="2" type="ORF">Pmani_039602</name>
</gene>
<keyword evidence="3" id="KW-1185">Reference proteome</keyword>
<sequence>MSKEELGRDGDYVVIDAVLVIGEGRVGGTTVGVSEREHSRVTGGKVTSQTPAGMEGTHTSFIGLLYRPGVWVLSRNSQE</sequence>
<dbReference type="EMBL" id="JAWZYT010006925">
    <property type="protein sequence ID" value="KAK4287323.1"/>
    <property type="molecule type" value="Genomic_DNA"/>
</dbReference>
<proteinExistence type="predicted"/>
<evidence type="ECO:0000313" key="2">
    <source>
        <dbReference type="EMBL" id="KAK4287323.1"/>
    </source>
</evidence>
<protein>
    <submittedName>
        <fullName evidence="2">Uncharacterized protein</fullName>
    </submittedName>
</protein>
<accession>A0AAE1NCE4</accession>
<organism evidence="2 3">
    <name type="scientific">Petrolisthes manimaculis</name>
    <dbReference type="NCBI Taxonomy" id="1843537"/>
    <lineage>
        <taxon>Eukaryota</taxon>
        <taxon>Metazoa</taxon>
        <taxon>Ecdysozoa</taxon>
        <taxon>Arthropoda</taxon>
        <taxon>Crustacea</taxon>
        <taxon>Multicrustacea</taxon>
        <taxon>Malacostraca</taxon>
        <taxon>Eumalacostraca</taxon>
        <taxon>Eucarida</taxon>
        <taxon>Decapoda</taxon>
        <taxon>Pleocyemata</taxon>
        <taxon>Anomura</taxon>
        <taxon>Galatheoidea</taxon>
        <taxon>Porcellanidae</taxon>
        <taxon>Petrolisthes</taxon>
    </lineage>
</organism>
<feature type="region of interest" description="Disordered" evidence="1">
    <location>
        <begin position="29"/>
        <end position="53"/>
    </location>
</feature>
<comment type="caution">
    <text evidence="2">The sequence shown here is derived from an EMBL/GenBank/DDBJ whole genome shotgun (WGS) entry which is preliminary data.</text>
</comment>
<dbReference type="AlphaFoldDB" id="A0AAE1NCE4"/>
<dbReference type="Proteomes" id="UP001292094">
    <property type="component" value="Unassembled WGS sequence"/>
</dbReference>